<comment type="catalytic activity">
    <reaction evidence="12">
        <text>L-threonyl-[protein] + ATP = O-phospho-L-threonyl-[protein] + ADP + H(+)</text>
        <dbReference type="Rhea" id="RHEA:46608"/>
        <dbReference type="Rhea" id="RHEA-COMP:11060"/>
        <dbReference type="Rhea" id="RHEA-COMP:11605"/>
        <dbReference type="ChEBI" id="CHEBI:15378"/>
        <dbReference type="ChEBI" id="CHEBI:30013"/>
        <dbReference type="ChEBI" id="CHEBI:30616"/>
        <dbReference type="ChEBI" id="CHEBI:61977"/>
        <dbReference type="ChEBI" id="CHEBI:456216"/>
        <dbReference type="EC" id="2.7.11.1"/>
    </reaction>
</comment>
<evidence type="ECO:0000256" key="5">
    <source>
        <dbReference type="ARBA" id="ARBA00022723"/>
    </source>
</evidence>
<name>A0A9P1BPR3_9DINO</name>
<sequence>MGYRVGGPWGSVTPPVKKEIEVDNPAKDERFMTTYSKNFGLAKPRAQLYVNAPSSIRAEPNATLTLRQAASLRCPPPPVNTLNTLNTLTKSMSMSGIRGSLQIAGKTLTASLRTEAAPSPSDRRHSLQLKTFQSRDMRRKCLELLSEPDLKKIAVDIFKKSDVDSSGQLDFDEVHKLLEQLHNDMDLPQPNRDMVESLMKRFDTSGKKTLDEKDFFELLVSQLRRSAFDRGSVLGREFFLTKGQQDVWDVYRREKQLGTGSFGTAYQAVNIKTHEERVIKAVKKSRTALPLDEIEQEILIMRQIDHPHMVRLFEWYEDGNRVYLVLDYLKGGSLKDVIVQLNKKDERGLKEAWIREVIQQTAGGLAYCHNLRLIHKDLKDENIMLLEKPDKWEKPHAVIIDLGVAEMFSVADPAGRFIGGTPTTMAPEVWLGNFGPKCDVWSLGCIMFELCTGALPFMATTVQPSAWTRLHKRGPKWEEMKTCAESKTLCRAMLQYKEADRPSMMEVLDFEYFQTAAHELKVVPPERFTNFLNAHKLHRARQGLLLEIASRMPFERAGEIIRMFSEVDADHTGTITLDELKAYFDRVGIQHDDLAKTFQALDVDKDGFLSFSEFSSGALLLYQDALEDELHVLFSSYDSDGKGYLTPAEAEKFLDSVRAATDLGGRASSQIDAFVRSGQITFQQLRDFLVAPVSSRPSSCLSQSSLRSNRSNRSNR</sequence>
<evidence type="ECO:0000256" key="6">
    <source>
        <dbReference type="ARBA" id="ARBA00022737"/>
    </source>
</evidence>
<dbReference type="CDD" id="cd15898">
    <property type="entry name" value="EFh_PI-PLC"/>
    <property type="match status" value="1"/>
</dbReference>
<keyword evidence="5" id="KW-0479">Metal-binding</keyword>
<comment type="caution">
    <text evidence="18">The sequence shown here is derived from an EMBL/GenBank/DDBJ whole genome shotgun (WGS) entry which is preliminary data.</text>
</comment>
<evidence type="ECO:0000256" key="13">
    <source>
        <dbReference type="ARBA" id="ARBA00048679"/>
    </source>
</evidence>
<keyword evidence="3" id="KW-0723">Serine/threonine-protein kinase</keyword>
<feature type="domain" description="EF-hand" evidence="17">
    <location>
        <begin position="589"/>
        <end position="624"/>
    </location>
</feature>
<evidence type="ECO:0000256" key="8">
    <source>
        <dbReference type="ARBA" id="ARBA00022777"/>
    </source>
</evidence>
<evidence type="ECO:0000256" key="9">
    <source>
        <dbReference type="ARBA" id="ARBA00022837"/>
    </source>
</evidence>
<keyword evidence="7 14" id="KW-0547">Nucleotide-binding</keyword>
<dbReference type="SUPFAM" id="SSF47473">
    <property type="entry name" value="EF-hand"/>
    <property type="match status" value="2"/>
</dbReference>
<gene>
    <name evidence="18" type="ORF">C1SCF055_LOCUS5420</name>
</gene>
<dbReference type="PROSITE" id="PS00018">
    <property type="entry name" value="EF_HAND_1"/>
    <property type="match status" value="2"/>
</dbReference>
<organism evidence="18">
    <name type="scientific">Cladocopium goreaui</name>
    <dbReference type="NCBI Taxonomy" id="2562237"/>
    <lineage>
        <taxon>Eukaryota</taxon>
        <taxon>Sar</taxon>
        <taxon>Alveolata</taxon>
        <taxon>Dinophyceae</taxon>
        <taxon>Suessiales</taxon>
        <taxon>Symbiodiniaceae</taxon>
        <taxon>Cladocopium</taxon>
    </lineage>
</organism>
<evidence type="ECO:0000259" key="16">
    <source>
        <dbReference type="PROSITE" id="PS50011"/>
    </source>
</evidence>
<comment type="cofactor">
    <cofactor evidence="1">
        <name>Mg(2+)</name>
        <dbReference type="ChEBI" id="CHEBI:18420"/>
    </cofactor>
</comment>
<dbReference type="Gene3D" id="3.30.200.20">
    <property type="entry name" value="Phosphorylase Kinase, domain 1"/>
    <property type="match status" value="1"/>
</dbReference>
<comment type="catalytic activity">
    <reaction evidence="13">
        <text>L-seryl-[protein] + ATP = O-phospho-L-seryl-[protein] + ADP + H(+)</text>
        <dbReference type="Rhea" id="RHEA:17989"/>
        <dbReference type="Rhea" id="RHEA-COMP:9863"/>
        <dbReference type="Rhea" id="RHEA-COMP:11604"/>
        <dbReference type="ChEBI" id="CHEBI:15378"/>
        <dbReference type="ChEBI" id="CHEBI:29999"/>
        <dbReference type="ChEBI" id="CHEBI:30616"/>
        <dbReference type="ChEBI" id="CHEBI:83421"/>
        <dbReference type="ChEBI" id="CHEBI:456216"/>
        <dbReference type="EC" id="2.7.11.1"/>
    </reaction>
</comment>
<evidence type="ECO:0000256" key="7">
    <source>
        <dbReference type="ARBA" id="ARBA00022741"/>
    </source>
</evidence>
<dbReference type="EMBL" id="CAMXCT020000332">
    <property type="protein sequence ID" value="CAL1130642.1"/>
    <property type="molecule type" value="Genomic_DNA"/>
</dbReference>
<proteinExistence type="inferred from homology"/>
<keyword evidence="6" id="KW-0677">Repeat</keyword>
<evidence type="ECO:0000256" key="2">
    <source>
        <dbReference type="ARBA" id="ARBA00012513"/>
    </source>
</evidence>
<dbReference type="InterPro" id="IPR002048">
    <property type="entry name" value="EF_hand_dom"/>
</dbReference>
<evidence type="ECO:0000313" key="18">
    <source>
        <dbReference type="EMBL" id="CAI3977267.1"/>
    </source>
</evidence>
<dbReference type="GO" id="GO:0005524">
    <property type="term" value="F:ATP binding"/>
    <property type="evidence" value="ECO:0007669"/>
    <property type="project" value="UniProtKB-UniRule"/>
</dbReference>
<keyword evidence="10 14" id="KW-0067">ATP-binding</keyword>
<dbReference type="PROSITE" id="PS50011">
    <property type="entry name" value="PROTEIN_KINASE_DOM"/>
    <property type="match status" value="1"/>
</dbReference>
<dbReference type="SUPFAM" id="SSF56112">
    <property type="entry name" value="Protein kinase-like (PK-like)"/>
    <property type="match status" value="1"/>
</dbReference>
<feature type="domain" description="EF-hand" evidence="17">
    <location>
        <begin position="149"/>
        <end position="184"/>
    </location>
</feature>
<evidence type="ECO:0000313" key="19">
    <source>
        <dbReference type="EMBL" id="CAL1130642.1"/>
    </source>
</evidence>
<dbReference type="GO" id="GO:0005509">
    <property type="term" value="F:calcium ion binding"/>
    <property type="evidence" value="ECO:0007669"/>
    <property type="project" value="InterPro"/>
</dbReference>
<dbReference type="PROSITE" id="PS00107">
    <property type="entry name" value="PROTEIN_KINASE_ATP"/>
    <property type="match status" value="1"/>
</dbReference>
<dbReference type="PANTHER" id="PTHR24349">
    <property type="entry name" value="SERINE/THREONINE-PROTEIN KINASE"/>
    <property type="match status" value="1"/>
</dbReference>
<dbReference type="SMART" id="SM00220">
    <property type="entry name" value="S_TKc"/>
    <property type="match status" value="1"/>
</dbReference>
<feature type="domain" description="Protein kinase" evidence="16">
    <location>
        <begin position="251"/>
        <end position="513"/>
    </location>
</feature>
<dbReference type="Proteomes" id="UP001152797">
    <property type="component" value="Unassembled WGS sequence"/>
</dbReference>
<keyword evidence="9" id="KW-0106">Calcium</keyword>
<dbReference type="OrthoDB" id="424326at2759"/>
<dbReference type="Pfam" id="PF13499">
    <property type="entry name" value="EF-hand_7"/>
    <property type="match status" value="1"/>
</dbReference>
<accession>A0A9P1BPR3</accession>
<feature type="domain" description="EF-hand" evidence="17">
    <location>
        <begin position="625"/>
        <end position="660"/>
    </location>
</feature>
<keyword evidence="4" id="KW-0808">Transferase</keyword>
<dbReference type="GO" id="GO:0004674">
    <property type="term" value="F:protein serine/threonine kinase activity"/>
    <property type="evidence" value="ECO:0007669"/>
    <property type="project" value="UniProtKB-KW"/>
</dbReference>
<evidence type="ECO:0000256" key="4">
    <source>
        <dbReference type="ARBA" id="ARBA00022679"/>
    </source>
</evidence>
<dbReference type="PROSITE" id="PS00108">
    <property type="entry name" value="PROTEIN_KINASE_ST"/>
    <property type="match status" value="1"/>
</dbReference>
<dbReference type="Pfam" id="PF00069">
    <property type="entry name" value="Pkinase"/>
    <property type="match status" value="1"/>
</dbReference>
<dbReference type="InterPro" id="IPR011009">
    <property type="entry name" value="Kinase-like_dom_sf"/>
</dbReference>
<dbReference type="PROSITE" id="PS50222">
    <property type="entry name" value="EF_HAND_2"/>
    <property type="match status" value="4"/>
</dbReference>
<dbReference type="SMART" id="SM00054">
    <property type="entry name" value="EFh"/>
    <property type="match status" value="5"/>
</dbReference>
<dbReference type="InterPro" id="IPR017441">
    <property type="entry name" value="Protein_kinase_ATP_BS"/>
</dbReference>
<dbReference type="FunFam" id="3.30.200.20:FF:000315">
    <property type="entry name" value="Calcium-dependent protein kinase 3"/>
    <property type="match status" value="1"/>
</dbReference>
<feature type="domain" description="EF-hand" evidence="17">
    <location>
        <begin position="555"/>
        <end position="588"/>
    </location>
</feature>
<dbReference type="AlphaFoldDB" id="A0A9P1BPR3"/>
<comment type="similarity">
    <text evidence="11">Belongs to the protein kinase superfamily. Ser/Thr protein kinase family. CDPK subfamily.</text>
</comment>
<dbReference type="EMBL" id="CAMXCT030000332">
    <property type="protein sequence ID" value="CAL4764579.1"/>
    <property type="molecule type" value="Genomic_DNA"/>
</dbReference>
<evidence type="ECO:0000256" key="3">
    <source>
        <dbReference type="ARBA" id="ARBA00022527"/>
    </source>
</evidence>
<dbReference type="InterPro" id="IPR018247">
    <property type="entry name" value="EF_Hand_1_Ca_BS"/>
</dbReference>
<dbReference type="Gene3D" id="1.10.510.10">
    <property type="entry name" value="Transferase(Phosphotransferase) domain 1"/>
    <property type="match status" value="1"/>
</dbReference>
<reference evidence="18" key="1">
    <citation type="submission" date="2022-10" db="EMBL/GenBank/DDBJ databases">
        <authorList>
            <person name="Chen Y."/>
            <person name="Dougan E. K."/>
            <person name="Chan C."/>
            <person name="Rhodes N."/>
            <person name="Thang M."/>
        </authorList>
    </citation>
    <scope>NUCLEOTIDE SEQUENCE</scope>
</reference>
<feature type="binding site" evidence="14">
    <location>
        <position position="284"/>
    </location>
    <ligand>
        <name>ATP</name>
        <dbReference type="ChEBI" id="CHEBI:30616"/>
    </ligand>
</feature>
<evidence type="ECO:0000256" key="15">
    <source>
        <dbReference type="SAM" id="MobiDB-lite"/>
    </source>
</evidence>
<dbReference type="InterPro" id="IPR011992">
    <property type="entry name" value="EF-hand-dom_pair"/>
</dbReference>
<evidence type="ECO:0000256" key="11">
    <source>
        <dbReference type="ARBA" id="ARBA00024334"/>
    </source>
</evidence>
<dbReference type="EC" id="2.7.11.1" evidence="2"/>
<evidence type="ECO:0000313" key="21">
    <source>
        <dbReference type="Proteomes" id="UP001152797"/>
    </source>
</evidence>
<evidence type="ECO:0000259" key="17">
    <source>
        <dbReference type="PROSITE" id="PS50222"/>
    </source>
</evidence>
<evidence type="ECO:0000256" key="10">
    <source>
        <dbReference type="ARBA" id="ARBA00022840"/>
    </source>
</evidence>
<evidence type="ECO:0000256" key="1">
    <source>
        <dbReference type="ARBA" id="ARBA00001946"/>
    </source>
</evidence>
<dbReference type="EMBL" id="CAMXCT010000332">
    <property type="protein sequence ID" value="CAI3977267.1"/>
    <property type="molecule type" value="Genomic_DNA"/>
</dbReference>
<reference evidence="19" key="2">
    <citation type="submission" date="2024-04" db="EMBL/GenBank/DDBJ databases">
        <authorList>
            <person name="Chen Y."/>
            <person name="Shah S."/>
            <person name="Dougan E. K."/>
            <person name="Thang M."/>
            <person name="Chan C."/>
        </authorList>
    </citation>
    <scope>NUCLEOTIDE SEQUENCE [LARGE SCALE GENOMIC DNA]</scope>
</reference>
<evidence type="ECO:0000256" key="14">
    <source>
        <dbReference type="PROSITE-ProRule" id="PRU10141"/>
    </source>
</evidence>
<protein>
    <recommendedName>
        <fullName evidence="2">non-specific serine/threonine protein kinase</fullName>
        <ecNumber evidence="2">2.7.11.1</ecNumber>
    </recommendedName>
</protein>
<evidence type="ECO:0000313" key="20">
    <source>
        <dbReference type="EMBL" id="CAL4764579.1"/>
    </source>
</evidence>
<dbReference type="InterPro" id="IPR050205">
    <property type="entry name" value="CDPK_Ser/Thr_kinases"/>
</dbReference>
<evidence type="ECO:0000256" key="12">
    <source>
        <dbReference type="ARBA" id="ARBA00047899"/>
    </source>
</evidence>
<dbReference type="InterPro" id="IPR000719">
    <property type="entry name" value="Prot_kinase_dom"/>
</dbReference>
<dbReference type="Gene3D" id="1.10.238.10">
    <property type="entry name" value="EF-hand"/>
    <property type="match status" value="2"/>
</dbReference>
<feature type="region of interest" description="Disordered" evidence="15">
    <location>
        <begin position="695"/>
        <end position="716"/>
    </location>
</feature>
<keyword evidence="21" id="KW-1185">Reference proteome</keyword>
<keyword evidence="8 20" id="KW-0418">Kinase</keyword>
<dbReference type="InterPro" id="IPR008271">
    <property type="entry name" value="Ser/Thr_kinase_AS"/>
</dbReference>